<feature type="compositionally biased region" description="Basic residues" evidence="1">
    <location>
        <begin position="78"/>
        <end position="87"/>
    </location>
</feature>
<evidence type="ECO:0000313" key="3">
    <source>
        <dbReference type="Proteomes" id="UP000221165"/>
    </source>
</evidence>
<dbReference type="VEuPathDB" id="ToxoDB:CSUI_008514"/>
<evidence type="ECO:0000313" key="2">
    <source>
        <dbReference type="EMBL" id="PHJ17665.1"/>
    </source>
</evidence>
<feature type="compositionally biased region" description="Basic and acidic residues" evidence="1">
    <location>
        <begin position="49"/>
        <end position="69"/>
    </location>
</feature>
<dbReference type="EMBL" id="MIGC01004778">
    <property type="protein sequence ID" value="PHJ17665.1"/>
    <property type="molecule type" value="Genomic_DNA"/>
</dbReference>
<proteinExistence type="predicted"/>
<dbReference type="AlphaFoldDB" id="A0A2C6KMD8"/>
<feature type="region of interest" description="Disordered" evidence="1">
    <location>
        <begin position="19"/>
        <end position="87"/>
    </location>
</feature>
<comment type="caution">
    <text evidence="2">The sequence shown here is derived from an EMBL/GenBank/DDBJ whole genome shotgun (WGS) entry which is preliminary data.</text>
</comment>
<accession>A0A2C6KMD8</accession>
<protein>
    <submittedName>
        <fullName evidence="2">Uncharacterized protein</fullName>
    </submittedName>
</protein>
<evidence type="ECO:0000256" key="1">
    <source>
        <dbReference type="SAM" id="MobiDB-lite"/>
    </source>
</evidence>
<gene>
    <name evidence="2" type="ORF">CSUI_008514</name>
</gene>
<dbReference type="RefSeq" id="XP_067919383.1">
    <property type="nucleotide sequence ID" value="XM_068068643.1"/>
</dbReference>
<organism evidence="2 3">
    <name type="scientific">Cystoisospora suis</name>
    <dbReference type="NCBI Taxonomy" id="483139"/>
    <lineage>
        <taxon>Eukaryota</taxon>
        <taxon>Sar</taxon>
        <taxon>Alveolata</taxon>
        <taxon>Apicomplexa</taxon>
        <taxon>Conoidasida</taxon>
        <taxon>Coccidia</taxon>
        <taxon>Eucoccidiorida</taxon>
        <taxon>Eimeriorina</taxon>
        <taxon>Sarcocystidae</taxon>
        <taxon>Cystoisospora</taxon>
    </lineage>
</organism>
<dbReference type="Proteomes" id="UP000221165">
    <property type="component" value="Unassembled WGS sequence"/>
</dbReference>
<keyword evidence="3" id="KW-1185">Reference proteome</keyword>
<name>A0A2C6KMD8_9APIC</name>
<dbReference type="GeneID" id="94431854"/>
<sequence>MNVTIRLKLAELGEPLDVKPAVALPGSGPSGTGMSSSNSRITRVAAGGGERKEEKDGKWREESRGELSEKTAVGWGRHSPRRVKQEA</sequence>
<reference evidence="2 3" key="1">
    <citation type="journal article" date="2017" name="Int. J. Parasitol.">
        <title>The genome of the protozoan parasite Cystoisospora suis and a reverse vaccinology approach to identify vaccine candidates.</title>
        <authorList>
            <person name="Palmieri N."/>
            <person name="Shrestha A."/>
            <person name="Ruttkowski B."/>
            <person name="Beck T."/>
            <person name="Vogl C."/>
            <person name="Tomley F."/>
            <person name="Blake D.P."/>
            <person name="Joachim A."/>
        </authorList>
    </citation>
    <scope>NUCLEOTIDE SEQUENCE [LARGE SCALE GENOMIC DNA]</scope>
    <source>
        <strain evidence="2 3">Wien I</strain>
    </source>
</reference>